<feature type="region of interest" description="Disordered" evidence="14">
    <location>
        <begin position="1"/>
        <end position="22"/>
    </location>
</feature>
<keyword evidence="6" id="KW-1003">Cell membrane</keyword>
<dbReference type="OrthoDB" id="10043757at2759"/>
<keyword evidence="11" id="KW-0009">Actin-binding</keyword>
<comment type="subcellular location">
    <subcellularLocation>
        <location evidence="3">Cell membrane</location>
        <topology evidence="3">Peripheral membrane protein</topology>
        <orientation evidence="3">Cytoplasmic side</orientation>
    </subcellularLocation>
    <subcellularLocation>
        <location evidence="2">Cytoplasm</location>
        <location evidence="2">Cytoskeleton</location>
    </subcellularLocation>
    <subcellularLocation>
        <location evidence="1">Cytoplasmic vesicle membrane</location>
        <topology evidence="1">Peripheral membrane protein</topology>
        <orientation evidence="1">Cytoplasmic side</orientation>
    </subcellularLocation>
</comment>
<keyword evidence="13" id="KW-0968">Cytoplasmic vesicle</keyword>
<evidence type="ECO:0000256" key="11">
    <source>
        <dbReference type="ARBA" id="ARBA00023203"/>
    </source>
</evidence>
<dbReference type="GO" id="GO:0045010">
    <property type="term" value="P:actin nucleation"/>
    <property type="evidence" value="ECO:0007669"/>
    <property type="project" value="InterPro"/>
</dbReference>
<dbReference type="GO" id="GO:0040038">
    <property type="term" value="P:polar body extrusion after meiotic divisions"/>
    <property type="evidence" value="ECO:0007669"/>
    <property type="project" value="TreeGrafter"/>
</dbReference>
<evidence type="ECO:0000256" key="2">
    <source>
        <dbReference type="ARBA" id="ARBA00004245"/>
    </source>
</evidence>
<dbReference type="AlphaFoldDB" id="A0A164S775"/>
<keyword evidence="5" id="KW-0813">Transport</keyword>
<dbReference type="GO" id="GO:0005938">
    <property type="term" value="C:cell cortex"/>
    <property type="evidence" value="ECO:0007669"/>
    <property type="project" value="TreeGrafter"/>
</dbReference>
<dbReference type="GO" id="GO:0015031">
    <property type="term" value="P:protein transport"/>
    <property type="evidence" value="ECO:0007669"/>
    <property type="project" value="UniProtKB-KW"/>
</dbReference>
<keyword evidence="7" id="KW-0963">Cytoplasm</keyword>
<keyword evidence="9" id="KW-0653">Protein transport</keyword>
<dbReference type="InterPro" id="IPR011011">
    <property type="entry name" value="Znf_FYVE_PHD"/>
</dbReference>
<evidence type="ECO:0000256" key="1">
    <source>
        <dbReference type="ARBA" id="ARBA00004180"/>
    </source>
</evidence>
<feature type="region of interest" description="Disordered" evidence="14">
    <location>
        <begin position="157"/>
        <end position="234"/>
    </location>
</feature>
<dbReference type="GO" id="GO:0008017">
    <property type="term" value="F:microtubule binding"/>
    <property type="evidence" value="ECO:0007669"/>
    <property type="project" value="TreeGrafter"/>
</dbReference>
<organism evidence="16 17">
    <name type="scientific">Daphnia magna</name>
    <dbReference type="NCBI Taxonomy" id="35525"/>
    <lineage>
        <taxon>Eukaryota</taxon>
        <taxon>Metazoa</taxon>
        <taxon>Ecdysozoa</taxon>
        <taxon>Arthropoda</taxon>
        <taxon>Crustacea</taxon>
        <taxon>Branchiopoda</taxon>
        <taxon>Diplostraca</taxon>
        <taxon>Cladocera</taxon>
        <taxon>Anomopoda</taxon>
        <taxon>Daphniidae</taxon>
        <taxon>Daphnia</taxon>
    </lineage>
</organism>
<dbReference type="GO" id="GO:0048193">
    <property type="term" value="P:Golgi vesicle transport"/>
    <property type="evidence" value="ECO:0007669"/>
    <property type="project" value="TreeGrafter"/>
</dbReference>
<comment type="caution">
    <text evidence="16">The sequence shown here is derived from an EMBL/GenBank/DDBJ whole genome shotgun (WGS) entry which is preliminary data.</text>
</comment>
<evidence type="ECO:0000256" key="9">
    <source>
        <dbReference type="ARBA" id="ARBA00022927"/>
    </source>
</evidence>
<dbReference type="EMBL" id="LRGB01002076">
    <property type="protein sequence ID" value="KZS09328.1"/>
    <property type="molecule type" value="Genomic_DNA"/>
</dbReference>
<evidence type="ECO:0000256" key="3">
    <source>
        <dbReference type="ARBA" id="ARBA00004413"/>
    </source>
</evidence>
<dbReference type="Gene3D" id="1.10.510.10">
    <property type="entry name" value="Transferase(Phosphotransferase) domain 1"/>
    <property type="match status" value="1"/>
</dbReference>
<feature type="compositionally biased region" description="Polar residues" evidence="14">
    <location>
        <begin position="473"/>
        <end position="498"/>
    </location>
</feature>
<dbReference type="CDD" id="cd15748">
    <property type="entry name" value="FYVE_SPIR"/>
    <property type="match status" value="1"/>
</dbReference>
<evidence type="ECO:0000313" key="16">
    <source>
        <dbReference type="EMBL" id="KZS09328.1"/>
    </source>
</evidence>
<dbReference type="STRING" id="35525.A0A164S775"/>
<feature type="region of interest" description="Disordered" evidence="14">
    <location>
        <begin position="248"/>
        <end position="300"/>
    </location>
</feature>
<accession>A0A164S775</accession>
<evidence type="ECO:0000256" key="14">
    <source>
        <dbReference type="SAM" id="MobiDB-lite"/>
    </source>
</evidence>
<evidence type="ECO:0000256" key="8">
    <source>
        <dbReference type="ARBA" id="ARBA00022737"/>
    </source>
</evidence>
<reference evidence="16 17" key="1">
    <citation type="submission" date="2016-03" db="EMBL/GenBank/DDBJ databases">
        <title>EvidentialGene: Evidence-directed Construction of Genes on Genomes.</title>
        <authorList>
            <person name="Gilbert D.G."/>
            <person name="Choi J.-H."/>
            <person name="Mockaitis K."/>
            <person name="Colbourne J."/>
            <person name="Pfrender M."/>
        </authorList>
    </citation>
    <scope>NUCLEOTIDE SEQUENCE [LARGE SCALE GENOMIC DNA]</scope>
    <source>
        <strain evidence="16 17">Xinb3</strain>
        <tissue evidence="16">Complete organism</tissue>
    </source>
</reference>
<dbReference type="GO" id="GO:0051639">
    <property type="term" value="P:actin filament network formation"/>
    <property type="evidence" value="ECO:0007669"/>
    <property type="project" value="TreeGrafter"/>
</dbReference>
<feature type="compositionally biased region" description="Polar residues" evidence="14">
    <location>
        <begin position="452"/>
        <end position="461"/>
    </location>
</feature>
<dbReference type="Proteomes" id="UP000076858">
    <property type="component" value="Unassembled WGS sequence"/>
</dbReference>
<evidence type="ECO:0000259" key="15">
    <source>
        <dbReference type="Pfam" id="PF16474"/>
    </source>
</evidence>
<dbReference type="GO" id="GO:0030659">
    <property type="term" value="C:cytoplasmic vesicle membrane"/>
    <property type="evidence" value="ECO:0007669"/>
    <property type="project" value="UniProtKB-SubCell"/>
</dbReference>
<evidence type="ECO:0000256" key="5">
    <source>
        <dbReference type="ARBA" id="ARBA00022448"/>
    </source>
</evidence>
<keyword evidence="8" id="KW-0677">Repeat</keyword>
<dbReference type="InterPro" id="IPR013083">
    <property type="entry name" value="Znf_RING/FYVE/PHD"/>
</dbReference>
<dbReference type="PANTHER" id="PTHR21345">
    <property type="entry name" value="SPIRE"/>
    <property type="match status" value="1"/>
</dbReference>
<dbReference type="GO" id="GO:0003779">
    <property type="term" value="F:actin binding"/>
    <property type="evidence" value="ECO:0007669"/>
    <property type="project" value="UniProtKB-KW"/>
</dbReference>
<comment type="similarity">
    <text evidence="4">Belongs to the spire family.</text>
</comment>
<keyword evidence="10" id="KW-0472">Membrane</keyword>
<dbReference type="InterPro" id="IPR011019">
    <property type="entry name" value="KIND_dom"/>
</dbReference>
<proteinExistence type="inferred from homology"/>
<dbReference type="SUPFAM" id="SSF57903">
    <property type="entry name" value="FYVE/PHD zinc finger"/>
    <property type="match status" value="1"/>
</dbReference>
<keyword evidence="17" id="KW-1185">Reference proteome</keyword>
<dbReference type="GO" id="GO:0051295">
    <property type="term" value="P:establishment of meiotic spindle localization"/>
    <property type="evidence" value="ECO:0007669"/>
    <property type="project" value="TreeGrafter"/>
</dbReference>
<sequence>MAAARWTSPSLTSGKSEKFQHTKLDETNESLSLLSILRAFDSPVTEERAWAILYQSAKTGLQCFTSANAASSHHNNTTTSMTTTNSTNNIHNLTDNSDQVIMKCAVVAETSHLWIHRDGHVHPHSFQVAADSIEENATATISTTTKRKLLKADHLHDELEEDEDLELPPPSPPRRYDYVVDPFSSCSRSESSTPLNSKMDVRNRHLSRERDESPSRRHSLTVLPPPLTRTTSNPFFKRQSMNAHLNCHTRKGADPRMTLNPANLSSDQPGSLPCSGPSSSTSSSSASLHSPPGSPTSAGHLQEDFVRSKEFQQVVQGKLVTLEELVHMRRVLTAASLDNLPLDSSIKDDVTNGKVCFVCRKTRFSVFGSWWHNCKLCRRTVCTKCCIKMRIPSDQFDTVDVSEVTWYGANADKLEQSSPVVSSSSLFSSFQLKLPQFRLRSPNGGMADCCESSESTPTSPVLSRRGSERRKQTLAQPPQTFLHQALSRHQSLSTNNTPARKPVSAQASVGASLQQASKKSSSSGSDCHVCRDCQTLIENIIYNPVHTVTHCERPSIHVSLP</sequence>
<name>A0A164S775_9CRUS</name>
<protein>
    <submittedName>
        <fullName evidence="16">Putative Spire protein</fullName>
    </submittedName>
</protein>
<feature type="compositionally biased region" description="Polar residues" evidence="14">
    <location>
        <begin position="184"/>
        <end position="196"/>
    </location>
</feature>
<keyword evidence="12" id="KW-0206">Cytoskeleton</keyword>
<dbReference type="GO" id="GO:0005856">
    <property type="term" value="C:cytoskeleton"/>
    <property type="evidence" value="ECO:0007669"/>
    <property type="project" value="UniProtKB-SubCell"/>
</dbReference>
<evidence type="ECO:0000256" key="12">
    <source>
        <dbReference type="ARBA" id="ARBA00023212"/>
    </source>
</evidence>
<feature type="compositionally biased region" description="Low complexity" evidence="14">
    <location>
        <begin position="269"/>
        <end position="291"/>
    </location>
</feature>
<dbReference type="GO" id="GO:0036089">
    <property type="term" value="P:cleavage furrow formation"/>
    <property type="evidence" value="ECO:0007669"/>
    <property type="project" value="TreeGrafter"/>
</dbReference>
<evidence type="ECO:0000313" key="17">
    <source>
        <dbReference type="Proteomes" id="UP000076858"/>
    </source>
</evidence>
<dbReference type="GO" id="GO:0030041">
    <property type="term" value="P:actin filament polymerization"/>
    <property type="evidence" value="ECO:0007669"/>
    <property type="project" value="TreeGrafter"/>
</dbReference>
<dbReference type="GO" id="GO:0005886">
    <property type="term" value="C:plasma membrane"/>
    <property type="evidence" value="ECO:0007669"/>
    <property type="project" value="UniProtKB-SubCell"/>
</dbReference>
<gene>
    <name evidence="16" type="ORF">APZ42_026401</name>
</gene>
<evidence type="ECO:0000256" key="13">
    <source>
        <dbReference type="ARBA" id="ARBA00023329"/>
    </source>
</evidence>
<feature type="domain" description="KIND" evidence="15">
    <location>
        <begin position="31"/>
        <end position="133"/>
    </location>
</feature>
<evidence type="ECO:0000256" key="10">
    <source>
        <dbReference type="ARBA" id="ARBA00023136"/>
    </source>
</evidence>
<evidence type="ECO:0000256" key="4">
    <source>
        <dbReference type="ARBA" id="ARBA00010956"/>
    </source>
</evidence>
<dbReference type="InterPro" id="IPR029901">
    <property type="entry name" value="Spire"/>
</dbReference>
<feature type="compositionally biased region" description="Basic and acidic residues" evidence="14">
    <location>
        <begin position="199"/>
        <end position="215"/>
    </location>
</feature>
<dbReference type="PANTHER" id="PTHR21345:SF3">
    <property type="entry name" value="PROTEIN SPIRE"/>
    <property type="match status" value="1"/>
</dbReference>
<feature type="region of interest" description="Disordered" evidence="14">
    <location>
        <begin position="445"/>
        <end position="526"/>
    </location>
</feature>
<dbReference type="Gene3D" id="3.30.40.10">
    <property type="entry name" value="Zinc/RING finger domain, C3HC4 (zinc finger)"/>
    <property type="match status" value="1"/>
</dbReference>
<evidence type="ECO:0000256" key="7">
    <source>
        <dbReference type="ARBA" id="ARBA00022490"/>
    </source>
</evidence>
<evidence type="ECO:0000256" key="6">
    <source>
        <dbReference type="ARBA" id="ARBA00022475"/>
    </source>
</evidence>
<dbReference type="Pfam" id="PF16474">
    <property type="entry name" value="KIND"/>
    <property type="match status" value="1"/>
</dbReference>
<feature type="compositionally biased region" description="Low complexity" evidence="14">
    <location>
        <begin position="510"/>
        <end position="525"/>
    </location>
</feature>